<name>A0A5V6NGA3_SALET</name>
<proteinExistence type="predicted"/>
<evidence type="ECO:0000259" key="1">
    <source>
        <dbReference type="PROSITE" id="PS50943"/>
    </source>
</evidence>
<dbReference type="InterPro" id="IPR001387">
    <property type="entry name" value="Cro/C1-type_HTH"/>
</dbReference>
<comment type="caution">
    <text evidence="2">The sequence shown here is derived from an EMBL/GenBank/DDBJ whole genome shotgun (WGS) entry which is preliminary data.</text>
</comment>
<dbReference type="AlphaFoldDB" id="A0A5V6NGA3"/>
<gene>
    <name evidence="2" type="ORF">DLM27_14890</name>
</gene>
<dbReference type="Pfam" id="PF01381">
    <property type="entry name" value="HTH_3"/>
    <property type="match status" value="1"/>
</dbReference>
<accession>A0A5V6NGA3</accession>
<dbReference type="Gene3D" id="1.10.260.40">
    <property type="entry name" value="lambda repressor-like DNA-binding domains"/>
    <property type="match status" value="1"/>
</dbReference>
<organism evidence="2">
    <name type="scientific">Salmonella enterica subsp. enterica serovar Poona</name>
    <dbReference type="NCBI Taxonomy" id="436295"/>
    <lineage>
        <taxon>Bacteria</taxon>
        <taxon>Pseudomonadati</taxon>
        <taxon>Pseudomonadota</taxon>
        <taxon>Gammaproteobacteria</taxon>
        <taxon>Enterobacterales</taxon>
        <taxon>Enterobacteriaceae</taxon>
        <taxon>Salmonella</taxon>
    </lineage>
</organism>
<feature type="domain" description="HTH cro/C1-type" evidence="1">
    <location>
        <begin position="90"/>
        <end position="141"/>
    </location>
</feature>
<dbReference type="CDD" id="cd00093">
    <property type="entry name" value="HTH_XRE"/>
    <property type="match status" value="1"/>
</dbReference>
<sequence length="286" mass="31425">MFNVKRNGSNVEITDIPTSIPFTVFKNIADETGANECLVAYAKGKDSYEVVIWHDSVNMAGAAAWLALESREPVTGDADISTIGKRIGVMRVKQHMSAQELEEAISAPEGSVFRWEIGKAEPSSRYINALAAVLKCESEWLLHGNSTNAITEKESCAEEIKGIFGGTPENPKPFSTMYVYDDLIKISGGIPLSYLKELNDNLPKLLDKSVFDGVSNGVFSVSEFGAGMKVAEWRFSSERAAREVGDMITDYPDSDKYEMRARFILPATTDYDRWVLCGIPGGLIKA</sequence>
<dbReference type="Proteomes" id="UP000839895">
    <property type="component" value="Unassembled WGS sequence"/>
</dbReference>
<protein>
    <submittedName>
        <fullName evidence="2">Helix-turn-helix domain-containing protein</fullName>
    </submittedName>
</protein>
<dbReference type="EMBL" id="AAHDIV010000014">
    <property type="protein sequence ID" value="EBU8134986.1"/>
    <property type="molecule type" value="Genomic_DNA"/>
</dbReference>
<dbReference type="GO" id="GO:0003677">
    <property type="term" value="F:DNA binding"/>
    <property type="evidence" value="ECO:0007669"/>
    <property type="project" value="InterPro"/>
</dbReference>
<dbReference type="SUPFAM" id="SSF47413">
    <property type="entry name" value="lambda repressor-like DNA-binding domains"/>
    <property type="match status" value="1"/>
</dbReference>
<dbReference type="SMART" id="SM00530">
    <property type="entry name" value="HTH_XRE"/>
    <property type="match status" value="1"/>
</dbReference>
<reference evidence="2" key="1">
    <citation type="submission" date="2018-05" db="EMBL/GenBank/DDBJ databases">
        <authorList>
            <person name="Ashton P.M."/>
            <person name="Dallman T."/>
            <person name="Nair S."/>
            <person name="De Pinna E."/>
            <person name="Peters T."/>
            <person name="Grant K."/>
        </authorList>
    </citation>
    <scope>NUCLEOTIDE SEQUENCE [LARGE SCALE GENOMIC DNA]</scope>
    <source>
        <strain evidence="2">127535</strain>
    </source>
</reference>
<dbReference type="InterPro" id="IPR010982">
    <property type="entry name" value="Lambda_DNA-bd_dom_sf"/>
</dbReference>
<dbReference type="PROSITE" id="PS50943">
    <property type="entry name" value="HTH_CROC1"/>
    <property type="match status" value="1"/>
</dbReference>
<evidence type="ECO:0000313" key="2">
    <source>
        <dbReference type="EMBL" id="EBU8134986.1"/>
    </source>
</evidence>